<dbReference type="InterPro" id="IPR016965">
    <property type="entry name" value="Pase_PHOSPHO-typ"/>
</dbReference>
<keyword evidence="5 8" id="KW-0460">Magnesium</keyword>
<sequence>MKSLLVFDFDHTIVDGNSDTWVIKCIPEKKLPDWLRETYDGTHWNEYMQKIFAYFGDQGIKESEMKNVMQSMPYTKGMVDLLKFICQKKDQVDCIIISDSNTCFINWILEVTNSSSVFNSIITNPANFEQNHLVIKGFHSHSCPNCPDNLCKKKALDDFITDQLKAGVQYQRIIYTGDGANDLCPIKGLKECDVAMVRKGYKLEKLIHELLDGDSGSMLPSIVIWLSGEEILSYLRKCLKT</sequence>
<dbReference type="NCBIfam" id="TIGR01488">
    <property type="entry name" value="HAD-SF-IB"/>
    <property type="match status" value="1"/>
</dbReference>
<feature type="active site" description="Proton donor" evidence="6">
    <location>
        <position position="10"/>
    </location>
</feature>
<dbReference type="Proteomes" id="UP000287033">
    <property type="component" value="Unassembled WGS sequence"/>
</dbReference>
<comment type="similarity">
    <text evidence="2">Belongs to the HAD-like hydrolase superfamily. PHOSPHO family.</text>
</comment>
<evidence type="ECO:0000256" key="5">
    <source>
        <dbReference type="ARBA" id="ARBA00022842"/>
    </source>
</evidence>
<feature type="binding site" evidence="7">
    <location>
        <position position="99"/>
    </location>
    <ligand>
        <name>substrate</name>
    </ligand>
</feature>
<comment type="cofactor">
    <cofactor evidence="1 8">
        <name>Mg(2+)</name>
        <dbReference type="ChEBI" id="CHEBI:18420"/>
    </cofactor>
</comment>
<proteinExistence type="inferred from homology"/>
<evidence type="ECO:0000256" key="7">
    <source>
        <dbReference type="PIRSR" id="PIRSR031051-2"/>
    </source>
</evidence>
<gene>
    <name evidence="9" type="ORF">chiPu_0014564</name>
</gene>
<feature type="binding site" evidence="8">
    <location>
        <position position="10"/>
    </location>
    <ligand>
        <name>Mg(2+)</name>
        <dbReference type="ChEBI" id="CHEBI:18420"/>
    </ligand>
</feature>
<evidence type="ECO:0000313" key="10">
    <source>
        <dbReference type="Proteomes" id="UP000287033"/>
    </source>
</evidence>
<evidence type="ECO:0000256" key="8">
    <source>
        <dbReference type="PIRSR" id="PIRSR031051-3"/>
    </source>
</evidence>
<evidence type="ECO:0000256" key="4">
    <source>
        <dbReference type="ARBA" id="ARBA00022801"/>
    </source>
</evidence>
<keyword evidence="10" id="KW-1185">Reference proteome</keyword>
<evidence type="ECO:0008006" key="11">
    <source>
        <dbReference type="Google" id="ProtNLM"/>
    </source>
</evidence>
<feature type="binding site" evidence="7">
    <location>
        <position position="19"/>
    </location>
    <ligand>
        <name>substrate</name>
    </ligand>
</feature>
<evidence type="ECO:0000256" key="1">
    <source>
        <dbReference type="ARBA" id="ARBA00001946"/>
    </source>
</evidence>
<dbReference type="InterPro" id="IPR006384">
    <property type="entry name" value="HAD_hydro_PyrdxlP_Pase-like"/>
</dbReference>
<dbReference type="InterPro" id="IPR036412">
    <property type="entry name" value="HAD-like_sf"/>
</dbReference>
<dbReference type="GO" id="GO:0016791">
    <property type="term" value="F:phosphatase activity"/>
    <property type="evidence" value="ECO:0007669"/>
    <property type="project" value="InterPro"/>
</dbReference>
<feature type="binding site" evidence="8">
    <location>
        <position position="8"/>
    </location>
    <ligand>
        <name>Mg(2+)</name>
        <dbReference type="ChEBI" id="CHEBI:18420"/>
    </ligand>
</feature>
<dbReference type="OrthoDB" id="10267182at2759"/>
<evidence type="ECO:0000313" key="9">
    <source>
        <dbReference type="EMBL" id="GCC36073.1"/>
    </source>
</evidence>
<dbReference type="STRING" id="137246.A0A401T098"/>
<keyword evidence="3 8" id="KW-0479">Metal-binding</keyword>
<keyword evidence="4" id="KW-0378">Hydrolase</keyword>
<dbReference type="NCBIfam" id="TIGR01489">
    <property type="entry name" value="DKMTPPase-SF"/>
    <property type="match status" value="1"/>
</dbReference>
<protein>
    <recommendedName>
        <fullName evidence="11">Phosphatase phospho2</fullName>
    </recommendedName>
</protein>
<dbReference type="AlphaFoldDB" id="A0A401T098"/>
<reference evidence="9 10" key="1">
    <citation type="journal article" date="2018" name="Nat. Ecol. Evol.">
        <title>Shark genomes provide insights into elasmobranch evolution and the origin of vertebrates.</title>
        <authorList>
            <person name="Hara Y"/>
            <person name="Yamaguchi K"/>
            <person name="Onimaru K"/>
            <person name="Kadota M"/>
            <person name="Koyanagi M"/>
            <person name="Keeley SD"/>
            <person name="Tatsumi K"/>
            <person name="Tanaka K"/>
            <person name="Motone F"/>
            <person name="Kageyama Y"/>
            <person name="Nozu R"/>
            <person name="Adachi N"/>
            <person name="Nishimura O"/>
            <person name="Nakagawa R"/>
            <person name="Tanegashima C"/>
            <person name="Kiyatake I"/>
            <person name="Matsumoto R"/>
            <person name="Murakumo K"/>
            <person name="Nishida K"/>
            <person name="Terakita A"/>
            <person name="Kuratani S"/>
            <person name="Sato K"/>
            <person name="Hyodo S Kuraku.S."/>
        </authorList>
    </citation>
    <scope>NUCLEOTIDE SEQUENCE [LARGE SCALE GENOMIC DNA]</scope>
</reference>
<dbReference type="EMBL" id="BEZZ01000783">
    <property type="protein sequence ID" value="GCC36073.1"/>
    <property type="molecule type" value="Genomic_DNA"/>
</dbReference>
<name>A0A401T098_CHIPU</name>
<accession>A0A401T098</accession>
<dbReference type="InterPro" id="IPR023214">
    <property type="entry name" value="HAD_sf"/>
</dbReference>
<feature type="binding site" evidence="8">
    <location>
        <position position="178"/>
    </location>
    <ligand>
        <name>Mg(2+)</name>
        <dbReference type="ChEBI" id="CHEBI:18420"/>
    </ligand>
</feature>
<evidence type="ECO:0000256" key="2">
    <source>
        <dbReference type="ARBA" id="ARBA00008541"/>
    </source>
</evidence>
<dbReference type="Pfam" id="PF06888">
    <property type="entry name" value="Put_Phosphatase"/>
    <property type="match status" value="1"/>
</dbReference>
<dbReference type="OMA" id="HNLADCF"/>
<comment type="caution">
    <text evidence="9">The sequence shown here is derived from an EMBL/GenBank/DDBJ whole genome shotgun (WGS) entry which is preliminary data.</text>
</comment>
<dbReference type="PANTHER" id="PTHR20889">
    <property type="entry name" value="PHOSPHATASE, ORPHAN 1, 2"/>
    <property type="match status" value="1"/>
</dbReference>
<dbReference type="PIRSF" id="PIRSF031051">
    <property type="entry name" value="PyrdxlP_Pase_PHOSPHO2"/>
    <property type="match status" value="1"/>
</dbReference>
<dbReference type="Gene3D" id="3.40.50.1000">
    <property type="entry name" value="HAD superfamily/HAD-like"/>
    <property type="match status" value="1"/>
</dbReference>
<organism evidence="9 10">
    <name type="scientific">Chiloscyllium punctatum</name>
    <name type="common">Brownbanded bambooshark</name>
    <name type="synonym">Hemiscyllium punctatum</name>
    <dbReference type="NCBI Taxonomy" id="137246"/>
    <lineage>
        <taxon>Eukaryota</taxon>
        <taxon>Metazoa</taxon>
        <taxon>Chordata</taxon>
        <taxon>Craniata</taxon>
        <taxon>Vertebrata</taxon>
        <taxon>Chondrichthyes</taxon>
        <taxon>Elasmobranchii</taxon>
        <taxon>Galeomorphii</taxon>
        <taxon>Galeoidea</taxon>
        <taxon>Orectolobiformes</taxon>
        <taxon>Hemiscylliidae</taxon>
        <taxon>Chiloscyllium</taxon>
    </lineage>
</organism>
<evidence type="ECO:0000256" key="3">
    <source>
        <dbReference type="ARBA" id="ARBA00022723"/>
    </source>
</evidence>
<dbReference type="SUPFAM" id="SSF56784">
    <property type="entry name" value="HAD-like"/>
    <property type="match status" value="1"/>
</dbReference>
<feature type="active site" description="Nucleophile" evidence="6">
    <location>
        <position position="8"/>
    </location>
</feature>
<evidence type="ECO:0000256" key="6">
    <source>
        <dbReference type="PIRSR" id="PIRSR031051-1"/>
    </source>
</evidence>
<dbReference type="GO" id="GO:0046872">
    <property type="term" value="F:metal ion binding"/>
    <property type="evidence" value="ECO:0007669"/>
    <property type="project" value="UniProtKB-KW"/>
</dbReference>
<dbReference type="PANTHER" id="PTHR20889:SF1">
    <property type="entry name" value="PYRIDOXAL PHOSPHATE PHOSPHATASE PHOSPHO2"/>
    <property type="match status" value="1"/>
</dbReference>